<reference evidence="2 3" key="1">
    <citation type="submission" date="2020-04" db="EMBL/GenBank/DDBJ databases">
        <title>Genome sequencing of Rosenbergiella species.</title>
        <authorList>
            <person name="Alvarez-Perez S."/>
            <person name="Lievens B."/>
        </authorList>
    </citation>
    <scope>NUCLEOTIDE SEQUENCE [LARGE SCALE GENOMIC DNA]</scope>
    <source>
        <strain evidence="2 3">CdVSA20.1</strain>
    </source>
</reference>
<feature type="transmembrane region" description="Helical" evidence="1">
    <location>
        <begin position="126"/>
        <end position="144"/>
    </location>
</feature>
<keyword evidence="1" id="KW-0812">Transmembrane</keyword>
<protein>
    <submittedName>
        <fullName evidence="2">DUF1109 domain-containing protein</fullName>
    </submittedName>
</protein>
<keyword evidence="1" id="KW-1133">Transmembrane helix</keyword>
<keyword evidence="1" id="KW-0472">Membrane</keyword>
<feature type="transmembrane region" description="Helical" evidence="1">
    <location>
        <begin position="28"/>
        <end position="46"/>
    </location>
</feature>
<sequence>MIDHHQLIKKLANDALPVRPLPSTGRRFFKWLVMALPLAIIFSVFVHRGLTDWHQPGAGLALLQLLVAVSIAIAAVWNALILVIPGREGIPIVRFILGGGLWLLLNIISIPQASTPVVHEHGTFCYLFLLVVSLPMIVTLLWTLHKSGGLRSTNSLLMAGIGASAWAMSLLSLCHSVQQDRFDLLMHVAAVVTIISLTLLIGRIVKLK</sequence>
<evidence type="ECO:0000256" key="1">
    <source>
        <dbReference type="SAM" id="Phobius"/>
    </source>
</evidence>
<feature type="transmembrane region" description="Helical" evidence="1">
    <location>
        <begin position="156"/>
        <end position="178"/>
    </location>
</feature>
<proteinExistence type="predicted"/>
<keyword evidence="3" id="KW-1185">Reference proteome</keyword>
<dbReference type="RefSeq" id="WP_214214593.1">
    <property type="nucleotide sequence ID" value="NZ_JABBFO010000009.1"/>
</dbReference>
<dbReference type="InterPro" id="IPR009495">
    <property type="entry name" value="NrsF"/>
</dbReference>
<feature type="transmembrane region" description="Helical" evidence="1">
    <location>
        <begin position="95"/>
        <end position="114"/>
    </location>
</feature>
<gene>
    <name evidence="2" type="ORF">HGT73_10505</name>
</gene>
<accession>A0ABS5T619</accession>
<feature type="transmembrane region" description="Helical" evidence="1">
    <location>
        <begin position="58"/>
        <end position="83"/>
    </location>
</feature>
<dbReference type="Proteomes" id="UP000786875">
    <property type="component" value="Unassembled WGS sequence"/>
</dbReference>
<evidence type="ECO:0000313" key="3">
    <source>
        <dbReference type="Proteomes" id="UP000786875"/>
    </source>
</evidence>
<dbReference type="EMBL" id="JABBFO010000009">
    <property type="protein sequence ID" value="MBT0727794.1"/>
    <property type="molecule type" value="Genomic_DNA"/>
</dbReference>
<comment type="caution">
    <text evidence="2">The sequence shown here is derived from an EMBL/GenBank/DDBJ whole genome shotgun (WGS) entry which is preliminary data.</text>
</comment>
<feature type="transmembrane region" description="Helical" evidence="1">
    <location>
        <begin position="184"/>
        <end position="205"/>
    </location>
</feature>
<evidence type="ECO:0000313" key="2">
    <source>
        <dbReference type="EMBL" id="MBT0727794.1"/>
    </source>
</evidence>
<dbReference type="Pfam" id="PF06532">
    <property type="entry name" value="NrsF"/>
    <property type="match status" value="1"/>
</dbReference>
<name>A0ABS5T619_9GAMM</name>
<organism evidence="2 3">
    <name type="scientific">Rosenbergiella australiborealis</name>
    <dbReference type="NCBI Taxonomy" id="1544696"/>
    <lineage>
        <taxon>Bacteria</taxon>
        <taxon>Pseudomonadati</taxon>
        <taxon>Pseudomonadota</taxon>
        <taxon>Gammaproteobacteria</taxon>
        <taxon>Enterobacterales</taxon>
        <taxon>Erwiniaceae</taxon>
        <taxon>Rosenbergiella</taxon>
    </lineage>
</organism>